<accession>A0A6M3LD93</accession>
<gene>
    <name evidence="1" type="ORF">MM415B03403_0007</name>
</gene>
<sequence length="155" mass="17205">MQVVLSRVKTQLLTDVSLNYIKRIEYVSPRLLPEIPLTMVPYIGIAPMTTSESWVAQRKQQIHTFELYCVEYIRISEDAIFGSSASGKKGILEIVEDVSTSIRAKFLTDSGVHYLSKPTGITNIDYVVAGYGDNVYLIVATIVIQCAELLNVTAS</sequence>
<organism evidence="1">
    <name type="scientific">viral metagenome</name>
    <dbReference type="NCBI Taxonomy" id="1070528"/>
    <lineage>
        <taxon>unclassified sequences</taxon>
        <taxon>metagenomes</taxon>
        <taxon>organismal metagenomes</taxon>
    </lineage>
</organism>
<reference evidence="1" key="1">
    <citation type="submission" date="2020-03" db="EMBL/GenBank/DDBJ databases">
        <title>The deep terrestrial virosphere.</title>
        <authorList>
            <person name="Holmfeldt K."/>
            <person name="Nilsson E."/>
            <person name="Simone D."/>
            <person name="Lopez-Fernandez M."/>
            <person name="Wu X."/>
            <person name="de Brujin I."/>
            <person name="Lundin D."/>
            <person name="Andersson A."/>
            <person name="Bertilsson S."/>
            <person name="Dopson M."/>
        </authorList>
    </citation>
    <scope>NUCLEOTIDE SEQUENCE</scope>
    <source>
        <strain evidence="1">MM415B03403</strain>
    </source>
</reference>
<protein>
    <submittedName>
        <fullName evidence="1">Uncharacterized protein</fullName>
    </submittedName>
</protein>
<name>A0A6M3LD93_9ZZZZ</name>
<proteinExistence type="predicted"/>
<dbReference type="AlphaFoldDB" id="A0A6M3LD93"/>
<dbReference type="EMBL" id="MT142979">
    <property type="protein sequence ID" value="QJA91324.1"/>
    <property type="molecule type" value="Genomic_DNA"/>
</dbReference>
<evidence type="ECO:0000313" key="1">
    <source>
        <dbReference type="EMBL" id="QJA91324.1"/>
    </source>
</evidence>